<dbReference type="Pfam" id="PF00155">
    <property type="entry name" value="Aminotran_1_2"/>
    <property type="match status" value="1"/>
</dbReference>
<sequence length="470" mass="51001">MPSRPATRYQRLAQDLTLGIEKGEWSTGERLPSLRELCLTHAVSMATAKRALETLLDLGLVQVRAQSGFFVAAKPAEEKAKAQGPDLQQLHHQRERMLSLMQLAEQPLPVSLQMAGPATELLPTEAMARLLTRLLKRSPELLAESAPVAGVLGLREALCERFAALDVAAKPGDLLITQGASEALSLALRVLTQPGDKVLVESPVYFGLHQTLASLGLLPVELPCSAEGGLSPEAVDQALQDWPDVRCLVVTPNFQNPTGALMPDAAKRRLLKVAAAHDLPIIEDDIFGDLHFGPQRPRPLKAWDQQDRVLYCASVSKTLGPSFQIGWCLSARHAKALTGLKLSASLGGGGLMQRALAEFIRDGQYDAQIARLRHALAESSDRYLQALHRYFGTRLDVVAPSGGMLLWLSLPRQLDSVALLKLALQQGLAFSPGTVFSSQGRHRHCLRINIGRPFDAQVDQALSGLADLLD</sequence>
<dbReference type="CDD" id="cd00609">
    <property type="entry name" value="AAT_like"/>
    <property type="match status" value="1"/>
</dbReference>
<evidence type="ECO:0000256" key="3">
    <source>
        <dbReference type="ARBA" id="ARBA00023015"/>
    </source>
</evidence>
<dbReference type="InterPro" id="IPR015421">
    <property type="entry name" value="PyrdxlP-dep_Trfase_major"/>
</dbReference>
<keyword evidence="7" id="KW-0032">Aminotransferase</keyword>
<comment type="caution">
    <text evidence="7">The sequence shown here is derived from an EMBL/GenBank/DDBJ whole genome shotgun (WGS) entry which is preliminary data.</text>
</comment>
<dbReference type="SUPFAM" id="SSF53383">
    <property type="entry name" value="PLP-dependent transferases"/>
    <property type="match status" value="1"/>
</dbReference>
<evidence type="ECO:0000256" key="5">
    <source>
        <dbReference type="ARBA" id="ARBA00023163"/>
    </source>
</evidence>
<dbReference type="CDD" id="cd07377">
    <property type="entry name" value="WHTH_GntR"/>
    <property type="match status" value="1"/>
</dbReference>
<gene>
    <name evidence="7" type="ORF">LNV07_10095</name>
</gene>
<dbReference type="RefSeq" id="WP_263571041.1">
    <property type="nucleotide sequence ID" value="NZ_JAJIRN010000004.1"/>
</dbReference>
<keyword evidence="7" id="KW-0808">Transferase</keyword>
<evidence type="ECO:0000313" key="7">
    <source>
        <dbReference type="EMBL" id="MCV2368442.1"/>
    </source>
</evidence>
<dbReference type="SMART" id="SM00345">
    <property type="entry name" value="HTH_GNTR"/>
    <property type="match status" value="1"/>
</dbReference>
<proteinExistence type="inferred from homology"/>
<evidence type="ECO:0000313" key="8">
    <source>
        <dbReference type="Proteomes" id="UP001209701"/>
    </source>
</evidence>
<dbReference type="InterPro" id="IPR051446">
    <property type="entry name" value="HTH_trans_reg/aminotransferase"/>
</dbReference>
<protein>
    <submittedName>
        <fullName evidence="7">PLP-dependent aminotransferase family protein</fullName>
    </submittedName>
</protein>
<keyword evidence="3" id="KW-0805">Transcription regulation</keyword>
<dbReference type="PANTHER" id="PTHR46577">
    <property type="entry name" value="HTH-TYPE TRANSCRIPTIONAL REGULATORY PROTEIN GABR"/>
    <property type="match status" value="1"/>
</dbReference>
<keyword evidence="2" id="KW-0663">Pyridoxal phosphate</keyword>
<dbReference type="Pfam" id="PF00392">
    <property type="entry name" value="GntR"/>
    <property type="match status" value="1"/>
</dbReference>
<evidence type="ECO:0000259" key="6">
    <source>
        <dbReference type="PROSITE" id="PS50949"/>
    </source>
</evidence>
<dbReference type="EMBL" id="JAJIRN010000004">
    <property type="protein sequence ID" value="MCV2368442.1"/>
    <property type="molecule type" value="Genomic_DNA"/>
</dbReference>
<keyword evidence="4" id="KW-0238">DNA-binding</keyword>
<evidence type="ECO:0000256" key="4">
    <source>
        <dbReference type="ARBA" id="ARBA00023125"/>
    </source>
</evidence>
<evidence type="ECO:0000256" key="2">
    <source>
        <dbReference type="ARBA" id="ARBA00022898"/>
    </source>
</evidence>
<dbReference type="InterPro" id="IPR036390">
    <property type="entry name" value="WH_DNA-bd_sf"/>
</dbReference>
<dbReference type="SUPFAM" id="SSF46785">
    <property type="entry name" value="Winged helix' DNA-binding domain"/>
    <property type="match status" value="1"/>
</dbReference>
<dbReference type="InterPro" id="IPR004839">
    <property type="entry name" value="Aminotransferase_I/II_large"/>
</dbReference>
<dbReference type="Proteomes" id="UP001209701">
    <property type="component" value="Unassembled WGS sequence"/>
</dbReference>
<organism evidence="7 8">
    <name type="scientific">Roseateles oligotrophus</name>
    <dbReference type="NCBI Taxonomy" id="1769250"/>
    <lineage>
        <taxon>Bacteria</taxon>
        <taxon>Pseudomonadati</taxon>
        <taxon>Pseudomonadota</taxon>
        <taxon>Betaproteobacteria</taxon>
        <taxon>Burkholderiales</taxon>
        <taxon>Sphaerotilaceae</taxon>
        <taxon>Roseateles</taxon>
    </lineage>
</organism>
<dbReference type="Gene3D" id="3.90.1150.10">
    <property type="entry name" value="Aspartate Aminotransferase, domain 1"/>
    <property type="match status" value="1"/>
</dbReference>
<dbReference type="GO" id="GO:0008483">
    <property type="term" value="F:transaminase activity"/>
    <property type="evidence" value="ECO:0007669"/>
    <property type="project" value="UniProtKB-KW"/>
</dbReference>
<dbReference type="InterPro" id="IPR000524">
    <property type="entry name" value="Tscrpt_reg_HTH_GntR"/>
</dbReference>
<name>A0ABT2YEJ1_9BURK</name>
<reference evidence="7 8" key="1">
    <citation type="submission" date="2021-11" db="EMBL/GenBank/DDBJ databases">
        <authorList>
            <person name="Liang Q."/>
            <person name="Mou H."/>
            <person name="Liu Z."/>
        </authorList>
    </citation>
    <scope>NUCLEOTIDE SEQUENCE [LARGE SCALE GENOMIC DNA]</scope>
    <source>
        <strain evidence="7 8">CHU3</strain>
    </source>
</reference>
<keyword evidence="5" id="KW-0804">Transcription</keyword>
<dbReference type="PANTHER" id="PTHR46577:SF2">
    <property type="entry name" value="TRANSCRIPTIONAL REGULATORY PROTEIN"/>
    <property type="match status" value="1"/>
</dbReference>
<dbReference type="InterPro" id="IPR015422">
    <property type="entry name" value="PyrdxlP-dep_Trfase_small"/>
</dbReference>
<keyword evidence="8" id="KW-1185">Reference proteome</keyword>
<comment type="similarity">
    <text evidence="1">In the C-terminal section; belongs to the class-I pyridoxal-phosphate-dependent aminotransferase family.</text>
</comment>
<accession>A0ABT2YEJ1</accession>
<evidence type="ECO:0000256" key="1">
    <source>
        <dbReference type="ARBA" id="ARBA00005384"/>
    </source>
</evidence>
<dbReference type="PROSITE" id="PS50949">
    <property type="entry name" value="HTH_GNTR"/>
    <property type="match status" value="1"/>
</dbReference>
<dbReference type="InterPro" id="IPR036388">
    <property type="entry name" value="WH-like_DNA-bd_sf"/>
</dbReference>
<feature type="domain" description="HTH gntR-type" evidence="6">
    <location>
        <begin position="6"/>
        <end position="74"/>
    </location>
</feature>
<dbReference type="InterPro" id="IPR015424">
    <property type="entry name" value="PyrdxlP-dep_Trfase"/>
</dbReference>
<dbReference type="Gene3D" id="1.10.10.10">
    <property type="entry name" value="Winged helix-like DNA-binding domain superfamily/Winged helix DNA-binding domain"/>
    <property type="match status" value="1"/>
</dbReference>
<dbReference type="Gene3D" id="3.40.640.10">
    <property type="entry name" value="Type I PLP-dependent aspartate aminotransferase-like (Major domain)"/>
    <property type="match status" value="1"/>
</dbReference>